<dbReference type="GO" id="GO:0000725">
    <property type="term" value="P:recombinational repair"/>
    <property type="evidence" value="ECO:0007669"/>
    <property type="project" value="TreeGrafter"/>
</dbReference>
<dbReference type="Pfam" id="PF00580">
    <property type="entry name" value="UvrD-helicase"/>
    <property type="match status" value="1"/>
</dbReference>
<dbReference type="InterPro" id="IPR013986">
    <property type="entry name" value="DExx_box_DNA_helicase_dom_sf"/>
</dbReference>
<feature type="binding site" evidence="10">
    <location>
        <begin position="73"/>
        <end position="80"/>
    </location>
    <ligand>
        <name>ATP</name>
        <dbReference type="ChEBI" id="CHEBI:30616"/>
    </ligand>
</feature>
<evidence type="ECO:0000256" key="2">
    <source>
        <dbReference type="ARBA" id="ARBA00022741"/>
    </source>
</evidence>
<dbReference type="Pfam" id="PF13361">
    <property type="entry name" value="UvrD_C"/>
    <property type="match status" value="1"/>
</dbReference>
<proteinExistence type="inferred from homology"/>
<dbReference type="GO" id="GO:0005829">
    <property type="term" value="C:cytosol"/>
    <property type="evidence" value="ECO:0007669"/>
    <property type="project" value="TreeGrafter"/>
</dbReference>
<sequence>MLVDGWSPFLLRTRRNRPLSAVTRYDSSSNQNSTARCAVHNISGSTMIDFEKELNPAQLEAVQTLDGPVLVIAGAGSGKTRTVVYRMANIVQQGHSPNSILLLTFTKKAAQEMLNRAAMLLGEQGLYGVTGGTFHSFAYAWLRRYADLLGPGTGLTVMDQSDAESIVKDIRTDLKIAKGDRTFPRRSTMLSLISKSRNKERALGDILREEAFHLTKYEEDFERIAKHYEMFKQKHALLDYDDLLFGLERLLTQHPEVLETMRSRYRFIMVDEYQDTNLVQGRLVRLIAGDTGNIMAVGDDAQSIYAFRGANVHNILDFPNQFPGTKIIRLEQNYRSAQPVLDLTNAILEQAQLKFRKNLFSERKHGPTPQLIRTMSDRSQANAVVKKVLELEHKYPLHEIAVLFRAGYHSYPIEVALNKLGIKFQKFGGLKFTEAAHIKDALAYLRLTQNPADIPSWQRLLGYIKGIGPKTVIKIYTAIMTANEKYLVNAKRKTPELAETLDFLESMRSLGGTPAAMLARVNEFYEPILEKKYPDDFPRRKNGLDQLQRIASQYDDLESFLGDISLDQPEEDDRHKDNTLVLSTVHSSKGLEWSAVLIIDLVQDRFPSRHAINSAEELEEERRLLYVACTRAKDYLGLFVPSSVYNQYSHVSEPALESPFLAELPLSTFEAWKENFSGALVASKAKDPKPRIKAASAFKKATEQTAGPASSKKLGHCRHKIFGRGKIIASLTGNKYRINFPGFGLKVILGDYLKFED</sequence>
<dbReference type="PROSITE" id="PS51217">
    <property type="entry name" value="UVRD_HELICASE_CTER"/>
    <property type="match status" value="1"/>
</dbReference>
<accession>A0A1T4VZE8</accession>
<dbReference type="Proteomes" id="UP000189733">
    <property type="component" value="Unassembled WGS sequence"/>
</dbReference>
<comment type="catalytic activity">
    <reaction evidence="7">
        <text>Couples ATP hydrolysis with the unwinding of duplex DNA by translocating in the 3'-5' direction.</text>
        <dbReference type="EC" id="5.6.2.4"/>
    </reaction>
</comment>
<dbReference type="GO" id="GO:0016887">
    <property type="term" value="F:ATP hydrolysis activity"/>
    <property type="evidence" value="ECO:0007669"/>
    <property type="project" value="RHEA"/>
</dbReference>
<evidence type="ECO:0000256" key="9">
    <source>
        <dbReference type="ARBA" id="ARBA00048988"/>
    </source>
</evidence>
<dbReference type="STRING" id="1121442.SAMN02745702_01328"/>
<keyword evidence="14" id="KW-1185">Reference proteome</keyword>
<keyword evidence="4 10" id="KW-0347">Helicase</keyword>
<evidence type="ECO:0000259" key="12">
    <source>
        <dbReference type="PROSITE" id="PS51217"/>
    </source>
</evidence>
<evidence type="ECO:0000256" key="5">
    <source>
        <dbReference type="ARBA" id="ARBA00022840"/>
    </source>
</evidence>
<keyword evidence="2 10" id="KW-0547">Nucleotide-binding</keyword>
<reference evidence="13 14" key="1">
    <citation type="submission" date="2017-02" db="EMBL/GenBank/DDBJ databases">
        <authorList>
            <person name="Peterson S.W."/>
        </authorList>
    </citation>
    <scope>NUCLEOTIDE SEQUENCE [LARGE SCALE GENOMIC DNA]</scope>
    <source>
        <strain evidence="13 14">DSM 18034</strain>
    </source>
</reference>
<dbReference type="EC" id="5.6.2.4" evidence="8"/>
<evidence type="ECO:0000256" key="10">
    <source>
        <dbReference type="PROSITE-ProRule" id="PRU00560"/>
    </source>
</evidence>
<dbReference type="SUPFAM" id="SSF52540">
    <property type="entry name" value="P-loop containing nucleoside triphosphate hydrolases"/>
    <property type="match status" value="1"/>
</dbReference>
<feature type="domain" description="UvrD-like helicase ATP-binding" evidence="11">
    <location>
        <begin position="52"/>
        <end position="337"/>
    </location>
</feature>
<protein>
    <recommendedName>
        <fullName evidence="8">DNA 3'-5' helicase</fullName>
        <ecNumber evidence="8">5.6.2.4</ecNumber>
    </recommendedName>
</protein>
<evidence type="ECO:0000256" key="7">
    <source>
        <dbReference type="ARBA" id="ARBA00034617"/>
    </source>
</evidence>
<dbReference type="EMBL" id="FUYA01000003">
    <property type="protein sequence ID" value="SKA70327.1"/>
    <property type="molecule type" value="Genomic_DNA"/>
</dbReference>
<keyword evidence="3 10" id="KW-0378">Hydrolase</keyword>
<dbReference type="Gene3D" id="1.10.10.160">
    <property type="match status" value="1"/>
</dbReference>
<dbReference type="PROSITE" id="PS51198">
    <property type="entry name" value="UVRD_HELICASE_ATP_BIND"/>
    <property type="match status" value="1"/>
</dbReference>
<dbReference type="GO" id="GO:0003677">
    <property type="term" value="F:DNA binding"/>
    <property type="evidence" value="ECO:0007669"/>
    <property type="project" value="InterPro"/>
</dbReference>
<dbReference type="InterPro" id="IPR014017">
    <property type="entry name" value="DNA_helicase_UvrD-like_C"/>
</dbReference>
<dbReference type="InterPro" id="IPR014016">
    <property type="entry name" value="UvrD-like_ATP-bd"/>
</dbReference>
<dbReference type="InterPro" id="IPR000212">
    <property type="entry name" value="DNA_helicase_UvrD/REP"/>
</dbReference>
<dbReference type="InterPro" id="IPR027417">
    <property type="entry name" value="P-loop_NTPase"/>
</dbReference>
<evidence type="ECO:0000256" key="8">
    <source>
        <dbReference type="ARBA" id="ARBA00034808"/>
    </source>
</evidence>
<evidence type="ECO:0000256" key="4">
    <source>
        <dbReference type="ARBA" id="ARBA00022806"/>
    </source>
</evidence>
<evidence type="ECO:0000313" key="13">
    <source>
        <dbReference type="EMBL" id="SKA70327.1"/>
    </source>
</evidence>
<dbReference type="GO" id="GO:0043138">
    <property type="term" value="F:3'-5' DNA helicase activity"/>
    <property type="evidence" value="ECO:0007669"/>
    <property type="project" value="UniProtKB-EC"/>
</dbReference>
<comment type="catalytic activity">
    <reaction evidence="9">
        <text>ATP + H2O = ADP + phosphate + H(+)</text>
        <dbReference type="Rhea" id="RHEA:13065"/>
        <dbReference type="ChEBI" id="CHEBI:15377"/>
        <dbReference type="ChEBI" id="CHEBI:15378"/>
        <dbReference type="ChEBI" id="CHEBI:30616"/>
        <dbReference type="ChEBI" id="CHEBI:43474"/>
        <dbReference type="ChEBI" id="CHEBI:456216"/>
        <dbReference type="EC" id="5.6.2.4"/>
    </reaction>
</comment>
<dbReference type="Gene3D" id="3.40.50.300">
    <property type="entry name" value="P-loop containing nucleotide triphosphate hydrolases"/>
    <property type="match status" value="2"/>
</dbReference>
<dbReference type="GO" id="GO:0005524">
    <property type="term" value="F:ATP binding"/>
    <property type="evidence" value="ECO:0007669"/>
    <property type="project" value="UniProtKB-UniRule"/>
</dbReference>
<evidence type="ECO:0000256" key="6">
    <source>
        <dbReference type="ARBA" id="ARBA00023235"/>
    </source>
</evidence>
<evidence type="ECO:0000313" key="14">
    <source>
        <dbReference type="Proteomes" id="UP000189733"/>
    </source>
</evidence>
<dbReference type="Gene3D" id="1.10.486.10">
    <property type="entry name" value="PCRA, domain 4"/>
    <property type="match status" value="1"/>
</dbReference>
<dbReference type="AlphaFoldDB" id="A0A1T4VZE8"/>
<dbReference type="CDD" id="cd17932">
    <property type="entry name" value="DEXQc_UvrD"/>
    <property type="match status" value="1"/>
</dbReference>
<evidence type="ECO:0000256" key="3">
    <source>
        <dbReference type="ARBA" id="ARBA00022801"/>
    </source>
</evidence>
<evidence type="ECO:0000259" key="11">
    <source>
        <dbReference type="PROSITE" id="PS51198"/>
    </source>
</evidence>
<dbReference type="PANTHER" id="PTHR11070:SF3">
    <property type="entry name" value="DNA 3'-5' HELICASE"/>
    <property type="match status" value="1"/>
</dbReference>
<keyword evidence="6" id="KW-0413">Isomerase</keyword>
<keyword evidence="5 10" id="KW-0067">ATP-binding</keyword>
<dbReference type="PANTHER" id="PTHR11070">
    <property type="entry name" value="UVRD / RECB / PCRA DNA HELICASE FAMILY MEMBER"/>
    <property type="match status" value="1"/>
</dbReference>
<organism evidence="13 14">
    <name type="scientific">Desulfobaculum bizertense DSM 18034</name>
    <dbReference type="NCBI Taxonomy" id="1121442"/>
    <lineage>
        <taxon>Bacteria</taxon>
        <taxon>Pseudomonadati</taxon>
        <taxon>Thermodesulfobacteriota</taxon>
        <taxon>Desulfovibrionia</taxon>
        <taxon>Desulfovibrionales</taxon>
        <taxon>Desulfovibrionaceae</taxon>
        <taxon>Desulfobaculum</taxon>
    </lineage>
</organism>
<comment type="similarity">
    <text evidence="1">Belongs to the helicase family. UvrD subfamily.</text>
</comment>
<name>A0A1T4VZE8_9BACT</name>
<evidence type="ECO:0000256" key="1">
    <source>
        <dbReference type="ARBA" id="ARBA00009922"/>
    </source>
</evidence>
<gene>
    <name evidence="13" type="ORF">SAMN02745702_01328</name>
</gene>
<feature type="domain" description="UvrD-like helicase C-terminal" evidence="12">
    <location>
        <begin position="338"/>
        <end position="590"/>
    </location>
</feature>